<dbReference type="InterPro" id="IPR011836">
    <property type="entry name" value="YhdP"/>
</dbReference>
<feature type="transmembrane region" description="Helical" evidence="1">
    <location>
        <begin position="12"/>
        <end position="35"/>
    </location>
</feature>
<feature type="domain" description="YhdP central" evidence="2">
    <location>
        <begin position="13"/>
        <end position="1251"/>
    </location>
</feature>
<dbReference type="Proteomes" id="UP000270626">
    <property type="component" value="Unassembled WGS sequence"/>
</dbReference>
<gene>
    <name evidence="3" type="ORF">DFR40_1399</name>
</gene>
<dbReference type="AlphaFoldDB" id="A0A495WCU0"/>
<dbReference type="InterPro" id="IPR025263">
    <property type="entry name" value="YhdP_central"/>
</dbReference>
<evidence type="ECO:0000256" key="1">
    <source>
        <dbReference type="SAM" id="Phobius"/>
    </source>
</evidence>
<name>A0A495WCU0_9RHOO</name>
<comment type="caution">
    <text evidence="3">The sequence shown here is derived from an EMBL/GenBank/DDBJ whole genome shotgun (WGS) entry which is preliminary data.</text>
</comment>
<accession>A0A495WCU0</accession>
<evidence type="ECO:0000259" key="2">
    <source>
        <dbReference type="Pfam" id="PF13116"/>
    </source>
</evidence>
<evidence type="ECO:0000313" key="3">
    <source>
        <dbReference type="EMBL" id="RKT59511.1"/>
    </source>
</evidence>
<keyword evidence="4" id="KW-1185">Reference proteome</keyword>
<keyword evidence="1" id="KW-0812">Transmembrane</keyword>
<dbReference type="NCBIfam" id="TIGR02099">
    <property type="entry name" value="YhdP family protein"/>
    <property type="match status" value="1"/>
</dbReference>
<dbReference type="PANTHER" id="PTHR38690:SF1">
    <property type="entry name" value="PROTEASE"/>
    <property type="match status" value="1"/>
</dbReference>
<dbReference type="EMBL" id="RBXP01000013">
    <property type="protein sequence ID" value="RKT59511.1"/>
    <property type="molecule type" value="Genomic_DNA"/>
</dbReference>
<keyword evidence="1" id="KW-0472">Membrane</keyword>
<keyword evidence="1" id="KW-1133">Transmembrane helix</keyword>
<organism evidence="3 4">
    <name type="scientific">Azonexus fungiphilus</name>
    <dbReference type="NCBI Taxonomy" id="146940"/>
    <lineage>
        <taxon>Bacteria</taxon>
        <taxon>Pseudomonadati</taxon>
        <taxon>Pseudomonadota</taxon>
        <taxon>Betaproteobacteria</taxon>
        <taxon>Rhodocyclales</taxon>
        <taxon>Azonexaceae</taxon>
        <taxon>Azonexus</taxon>
    </lineage>
</organism>
<reference evidence="3 4" key="1">
    <citation type="submission" date="2018-10" db="EMBL/GenBank/DDBJ databases">
        <title>Genomic Encyclopedia of Type Strains, Phase IV (KMG-IV): sequencing the most valuable type-strain genomes for metagenomic binning, comparative biology and taxonomic classification.</title>
        <authorList>
            <person name="Goeker M."/>
        </authorList>
    </citation>
    <scope>NUCLEOTIDE SEQUENCE [LARGE SCALE GENOMIC DNA]</scope>
    <source>
        <strain evidence="3 4">DSM 23841</strain>
    </source>
</reference>
<dbReference type="Pfam" id="PF13116">
    <property type="entry name" value="YhdP"/>
    <property type="match status" value="1"/>
</dbReference>
<dbReference type="PANTHER" id="PTHR38690">
    <property type="entry name" value="PROTEASE-RELATED"/>
    <property type="match status" value="1"/>
</dbReference>
<evidence type="ECO:0000313" key="4">
    <source>
        <dbReference type="Proteomes" id="UP000270626"/>
    </source>
</evidence>
<protein>
    <submittedName>
        <fullName evidence="3">Uncharacterized protein (TIGR02099 family)</fullName>
    </submittedName>
</protein>
<proteinExistence type="predicted"/>
<sequence length="1267" mass="137096">MRTLLARPALRLGLRIAAWAAFAGWLLFVGLVLALRFAVLPAIGDYRDDLERALGSALGQEVRIGRVEAHWRGLNPELLLDDLALLDAAGVPSFTLERVDAVLSWQSLLRLRPVLALLAFERPVLHVRRDAGGNIRIAGIESGGNSDPAFAEWVLEQQRIRIHDATIVWEDQLRQAPPLLLEDLQFGLDNRGRRHRFGLSAVPPSELAARIDLRGEVEGDLDDALERFAGKLYLELDYADLAGWKPWVDYPVDLPRGRGALRLWGDLDEGAGRVTTDLALESLRIHLGQTLPALDLASLRGRLRGEYRSGAWSLAARQLELLTVDGIRLVPTDFDLDWRQQDVTVNGNFRANLLDLDVLARLAAHLPLDARSRELLLAYAPHGRIAELRASWGLEAQALSRYALAARFAGLGVRAASYFPGASGLSGSIDLTENGGKLNIDATQAGLSLPAVFPEPDIAFDKLKARVAWRNRADGLEIDIDRVDFAGPDAAGNAHGKYRYSGDGPGEIDLQAKIDRANGNAVWRYMPHAVNADARAWLRRGIVSGTAHEGKLVLKGDLRNFPFRDPSTGKFLVTAKARDTRIDYAEGWPVIDGVAADMAFDHGMRVHATAGRILEASLPDVSVSIPDFEAADEMLLVRGIAAGPTNAFLDFIERSPVAASIDHFTEGMRAVGNGRLDLELDIPLRRALETRMRGTYHFHDNQVHLVDGLPMIGQVNGRLDLTDRSVSASEITGRGFGGPLRVKVGSNGGKVTVSAAGSAVIGEVGKHFGWPLLGQLSGSTPWKSDIVINKRNAYVLVTSDLLGVSSPLPDLFNKTASARLPLRVERTGPAPGVEQYRISLGNIARGTVLRRDGKWAQGVFAVGDADASLPESGLAVRVAMPQVDGDAWRNFLSADAGGNAGGAAGDGLALGRISLKTPLLKLFGSEFHDIDVGLAPQGAAWKIDLRMREALGELTWRAADDGWIEGRLRRLHLPAASGSGEASQPPTAIDHLPGMSLVVDDLWLGKKALGQLELRARNLRGSWLLEKLRLHNADGELSGSGRWTRGARQRTDLDFELAAGDIGKLLNRLGYEDAVRQGKARLAGSLRWNGPLTALHYPSLAGELTVKAEKGQFNKLEPGVGRLLGLISLQSLPRRLTLDFRDLFSEGLAFDSIEGRLAVESGVMKTLGPLAINGPAVQVAIDGRTDLQQETQDLQVTVRPEVSTLAIGAAALVNPVAGAAALVANTVLKSPLNRVFSYRYHVTGSWSDPLVEKLGQSEPVPSQEQKP</sequence>